<keyword evidence="2" id="KW-1185">Reference proteome</keyword>
<proteinExistence type="predicted"/>
<dbReference type="OrthoDB" id="10536072at2759"/>
<protein>
    <submittedName>
        <fullName evidence="1">Uncharacterized protein</fullName>
    </submittedName>
</protein>
<organism evidence="1 2">
    <name type="scientific">Apolygus lucorum</name>
    <name type="common">Small green plant bug</name>
    <name type="synonym">Lygocoris lucorum</name>
    <dbReference type="NCBI Taxonomy" id="248454"/>
    <lineage>
        <taxon>Eukaryota</taxon>
        <taxon>Metazoa</taxon>
        <taxon>Ecdysozoa</taxon>
        <taxon>Arthropoda</taxon>
        <taxon>Hexapoda</taxon>
        <taxon>Insecta</taxon>
        <taxon>Pterygota</taxon>
        <taxon>Neoptera</taxon>
        <taxon>Paraneoptera</taxon>
        <taxon>Hemiptera</taxon>
        <taxon>Heteroptera</taxon>
        <taxon>Panheteroptera</taxon>
        <taxon>Cimicomorpha</taxon>
        <taxon>Miridae</taxon>
        <taxon>Mirini</taxon>
        <taxon>Apolygus</taxon>
    </lineage>
</organism>
<sequence>MKFAVSVALLALVVVVASAATPAPFTCTGKVEGKNYKDPNSASGFKGAWSCMKYHTCVKGNDVPKSCFWLIPLRKYDPKSRACTWFWDADCDAVDPTP</sequence>
<gene>
    <name evidence="1" type="ORF">GE061_002952</name>
</gene>
<accession>A0A6A4JUM3</accession>
<evidence type="ECO:0000313" key="2">
    <source>
        <dbReference type="Proteomes" id="UP000466442"/>
    </source>
</evidence>
<evidence type="ECO:0000313" key="1">
    <source>
        <dbReference type="EMBL" id="KAF6202554.1"/>
    </source>
</evidence>
<dbReference type="AlphaFoldDB" id="A0A6A4JUM3"/>
<dbReference type="EMBL" id="WIXP02000011">
    <property type="protein sequence ID" value="KAF6202554.1"/>
    <property type="molecule type" value="Genomic_DNA"/>
</dbReference>
<name>A0A6A4JUM3_APOLU</name>
<reference evidence="1" key="1">
    <citation type="journal article" date="2021" name="Mol. Ecol. Resour.">
        <title>Apolygus lucorum genome provides insights into omnivorousness and mesophyll feeding.</title>
        <authorList>
            <person name="Liu Y."/>
            <person name="Liu H."/>
            <person name="Wang H."/>
            <person name="Huang T."/>
            <person name="Liu B."/>
            <person name="Yang B."/>
            <person name="Yin L."/>
            <person name="Li B."/>
            <person name="Zhang Y."/>
            <person name="Zhang S."/>
            <person name="Jiang F."/>
            <person name="Zhang X."/>
            <person name="Ren Y."/>
            <person name="Wang B."/>
            <person name="Wang S."/>
            <person name="Lu Y."/>
            <person name="Wu K."/>
            <person name="Fan W."/>
            <person name="Wang G."/>
        </authorList>
    </citation>
    <scope>NUCLEOTIDE SEQUENCE</scope>
    <source>
        <strain evidence="1">12Hb</strain>
    </source>
</reference>
<comment type="caution">
    <text evidence="1">The sequence shown here is derived from an EMBL/GenBank/DDBJ whole genome shotgun (WGS) entry which is preliminary data.</text>
</comment>
<dbReference type="Proteomes" id="UP000466442">
    <property type="component" value="Unassembled WGS sequence"/>
</dbReference>